<evidence type="ECO:0000256" key="1">
    <source>
        <dbReference type="ARBA" id="ARBA00022553"/>
    </source>
</evidence>
<name>A0A5C5YBV3_9PLAN</name>
<evidence type="ECO:0000313" key="6">
    <source>
        <dbReference type="Proteomes" id="UP000317238"/>
    </source>
</evidence>
<evidence type="ECO:0000259" key="4">
    <source>
        <dbReference type="PROSITE" id="PS50110"/>
    </source>
</evidence>
<feature type="domain" description="Response regulatory" evidence="4">
    <location>
        <begin position="6"/>
        <end position="121"/>
    </location>
</feature>
<comment type="caution">
    <text evidence="5">The sequence shown here is derived from an EMBL/GenBank/DDBJ whole genome shotgun (WGS) entry which is preliminary data.</text>
</comment>
<dbReference type="PROSITE" id="PS50110">
    <property type="entry name" value="RESPONSE_REGULATORY"/>
    <property type="match status" value="1"/>
</dbReference>
<dbReference type="PANTHER" id="PTHR44591">
    <property type="entry name" value="STRESS RESPONSE REGULATOR PROTEIN 1"/>
    <property type="match status" value="1"/>
</dbReference>
<dbReference type="CDD" id="cd17535">
    <property type="entry name" value="REC_NarL-like"/>
    <property type="match status" value="1"/>
</dbReference>
<dbReference type="CDD" id="cd16936">
    <property type="entry name" value="HATPase_RsbW-like"/>
    <property type="match status" value="1"/>
</dbReference>
<dbReference type="InterPro" id="IPR011006">
    <property type="entry name" value="CheY-like_superfamily"/>
</dbReference>
<evidence type="ECO:0000256" key="2">
    <source>
        <dbReference type="ARBA" id="ARBA00023012"/>
    </source>
</evidence>
<keyword evidence="2" id="KW-0902">Two-component regulatory system</keyword>
<dbReference type="Pfam" id="PF00072">
    <property type="entry name" value="Response_reg"/>
    <property type="match status" value="1"/>
</dbReference>
<evidence type="ECO:0000313" key="5">
    <source>
        <dbReference type="EMBL" id="TWT70792.1"/>
    </source>
</evidence>
<dbReference type="RefSeq" id="WP_145302611.1">
    <property type="nucleotide sequence ID" value="NZ_CP036319.1"/>
</dbReference>
<dbReference type="Pfam" id="PF13581">
    <property type="entry name" value="HATPase_c_2"/>
    <property type="match status" value="1"/>
</dbReference>
<protein>
    <submittedName>
        <fullName evidence="5">Regulatory protein LuxO</fullName>
    </submittedName>
</protein>
<dbReference type="AlphaFoldDB" id="A0A5C5YBV3"/>
<sequence>MPRVFKILVVDDSPTQQLLLRGVLEQEPDLEVESCGNGQEALVIVMQSPPDLVLTDLQMPEMDGLELTEAIKQAAPSVPVILTTGQGSEDIAAQALRKGAASYVPKRSMNSDLLPTLRQVLQLAESETGRSDVSDYVTSASVSLSLRNDETLVPGVIARLEQPLIELDLFDEGSRMQISMALDEALLNAMIHGNLEVSSKLRELEDGEAYREMIDRRTKEAPFCDRRVRVEMAADKESVRFVIRDEGNGFDVASLPDPTDPANLENVSGRGLLLINAFMDSVSHNDVGNELTMIKRCDQNGSDTSGENDD</sequence>
<keyword evidence="1 3" id="KW-0597">Phosphoprotein</keyword>
<dbReference type="InterPro" id="IPR001789">
    <property type="entry name" value="Sig_transdc_resp-reg_receiver"/>
</dbReference>
<dbReference type="GO" id="GO:0000160">
    <property type="term" value="P:phosphorelay signal transduction system"/>
    <property type="evidence" value="ECO:0007669"/>
    <property type="project" value="UniProtKB-KW"/>
</dbReference>
<reference evidence="5 6" key="1">
    <citation type="submission" date="2019-02" db="EMBL/GenBank/DDBJ databases">
        <title>Deep-cultivation of Planctomycetes and their phenomic and genomic characterization uncovers novel biology.</title>
        <authorList>
            <person name="Wiegand S."/>
            <person name="Jogler M."/>
            <person name="Boedeker C."/>
            <person name="Pinto D."/>
            <person name="Vollmers J."/>
            <person name="Rivas-Marin E."/>
            <person name="Kohn T."/>
            <person name="Peeters S.H."/>
            <person name="Heuer A."/>
            <person name="Rast P."/>
            <person name="Oberbeckmann S."/>
            <person name="Bunk B."/>
            <person name="Jeske O."/>
            <person name="Meyerdierks A."/>
            <person name="Storesund J.E."/>
            <person name="Kallscheuer N."/>
            <person name="Luecker S."/>
            <person name="Lage O.M."/>
            <person name="Pohl T."/>
            <person name="Merkel B.J."/>
            <person name="Hornburger P."/>
            <person name="Mueller R.-W."/>
            <person name="Bruemmer F."/>
            <person name="Labrenz M."/>
            <person name="Spormann A.M."/>
            <person name="Op Den Camp H."/>
            <person name="Overmann J."/>
            <person name="Amann R."/>
            <person name="Jetten M.S.M."/>
            <person name="Mascher T."/>
            <person name="Medema M.H."/>
            <person name="Devos D.P."/>
            <person name="Kaster A.-K."/>
            <person name="Ovreas L."/>
            <person name="Rohde M."/>
            <person name="Galperin M.Y."/>
            <person name="Jogler C."/>
        </authorList>
    </citation>
    <scope>NUCLEOTIDE SEQUENCE [LARGE SCALE GENOMIC DNA]</scope>
    <source>
        <strain evidence="5 6">Pan14r</strain>
    </source>
</reference>
<dbReference type="EMBL" id="SJPL01000001">
    <property type="protein sequence ID" value="TWT70792.1"/>
    <property type="molecule type" value="Genomic_DNA"/>
</dbReference>
<dbReference type="InterPro" id="IPR050595">
    <property type="entry name" value="Bact_response_regulator"/>
</dbReference>
<dbReference type="SUPFAM" id="SSF52172">
    <property type="entry name" value="CheY-like"/>
    <property type="match status" value="1"/>
</dbReference>
<dbReference type="SMART" id="SM00448">
    <property type="entry name" value="REC"/>
    <property type="match status" value="1"/>
</dbReference>
<dbReference type="Gene3D" id="3.40.50.2300">
    <property type="match status" value="1"/>
</dbReference>
<dbReference type="InterPro" id="IPR036890">
    <property type="entry name" value="HATPase_C_sf"/>
</dbReference>
<keyword evidence="6" id="KW-1185">Reference proteome</keyword>
<proteinExistence type="predicted"/>
<accession>A0A5C5YBV3</accession>
<dbReference type="OrthoDB" id="9770645at2"/>
<dbReference type="InterPro" id="IPR058245">
    <property type="entry name" value="NreC/VraR/RcsB-like_REC"/>
</dbReference>
<evidence type="ECO:0000256" key="3">
    <source>
        <dbReference type="PROSITE-ProRule" id="PRU00169"/>
    </source>
</evidence>
<organism evidence="5 6">
    <name type="scientific">Crateriforma conspicua</name>
    <dbReference type="NCBI Taxonomy" id="2527996"/>
    <lineage>
        <taxon>Bacteria</taxon>
        <taxon>Pseudomonadati</taxon>
        <taxon>Planctomycetota</taxon>
        <taxon>Planctomycetia</taxon>
        <taxon>Planctomycetales</taxon>
        <taxon>Planctomycetaceae</taxon>
        <taxon>Crateriforma</taxon>
    </lineage>
</organism>
<dbReference type="Proteomes" id="UP000317238">
    <property type="component" value="Unassembled WGS sequence"/>
</dbReference>
<dbReference type="InterPro" id="IPR003594">
    <property type="entry name" value="HATPase_dom"/>
</dbReference>
<feature type="modified residue" description="4-aspartylphosphate" evidence="3">
    <location>
        <position position="56"/>
    </location>
</feature>
<dbReference type="Gene3D" id="3.30.565.10">
    <property type="entry name" value="Histidine kinase-like ATPase, C-terminal domain"/>
    <property type="match status" value="1"/>
</dbReference>
<dbReference type="SUPFAM" id="SSF55874">
    <property type="entry name" value="ATPase domain of HSP90 chaperone/DNA topoisomerase II/histidine kinase"/>
    <property type="match status" value="1"/>
</dbReference>
<gene>
    <name evidence="5" type="primary">luxO</name>
    <name evidence="5" type="ORF">Pan14r_31000</name>
</gene>
<dbReference type="PANTHER" id="PTHR44591:SF14">
    <property type="entry name" value="PROTEIN PILG"/>
    <property type="match status" value="1"/>
</dbReference>